<keyword evidence="3" id="KW-1185">Reference proteome</keyword>
<comment type="caution">
    <text evidence="2">The sequence shown here is derived from an EMBL/GenBank/DDBJ whole genome shotgun (WGS) entry which is preliminary data.</text>
</comment>
<name>A0A7W7NZ50_9SPHN</name>
<organism evidence="2 3">
    <name type="scientific">Novosphingobium chloroacetimidivorans</name>
    <dbReference type="NCBI Taxonomy" id="1428314"/>
    <lineage>
        <taxon>Bacteria</taxon>
        <taxon>Pseudomonadati</taxon>
        <taxon>Pseudomonadota</taxon>
        <taxon>Alphaproteobacteria</taxon>
        <taxon>Sphingomonadales</taxon>
        <taxon>Sphingomonadaceae</taxon>
        <taxon>Novosphingobium</taxon>
    </lineage>
</organism>
<feature type="signal peptide" evidence="1">
    <location>
        <begin position="1"/>
        <end position="22"/>
    </location>
</feature>
<proteinExistence type="predicted"/>
<accession>A0A7W7NZ50</accession>
<evidence type="ECO:0000313" key="2">
    <source>
        <dbReference type="EMBL" id="MBB4860900.1"/>
    </source>
</evidence>
<sequence length="90" mass="9394">MKGYLSATLPVAFIICASATGASTQSAVTSIQAPPTLATWSTRVMNDLKRGLRVRNDLGARGPSEGLVTVKFNCSENGAPSKIELLKSIG</sequence>
<dbReference type="EMBL" id="JACHLR010000036">
    <property type="protein sequence ID" value="MBB4860900.1"/>
    <property type="molecule type" value="Genomic_DNA"/>
</dbReference>
<keyword evidence="1" id="KW-0732">Signal</keyword>
<evidence type="ECO:0000256" key="1">
    <source>
        <dbReference type="SAM" id="SignalP"/>
    </source>
</evidence>
<protein>
    <recommendedName>
        <fullName evidence="4">TonB C-terminal domain-containing protein</fullName>
    </recommendedName>
</protein>
<gene>
    <name evidence="2" type="ORF">HNO88_004246</name>
</gene>
<dbReference type="Proteomes" id="UP000555448">
    <property type="component" value="Unassembled WGS sequence"/>
</dbReference>
<feature type="chain" id="PRO_5030825257" description="TonB C-terminal domain-containing protein" evidence="1">
    <location>
        <begin position="23"/>
        <end position="90"/>
    </location>
</feature>
<evidence type="ECO:0008006" key="4">
    <source>
        <dbReference type="Google" id="ProtNLM"/>
    </source>
</evidence>
<dbReference type="RefSeq" id="WP_184250432.1">
    <property type="nucleotide sequence ID" value="NZ_JACHLR010000036.1"/>
</dbReference>
<evidence type="ECO:0000313" key="3">
    <source>
        <dbReference type="Proteomes" id="UP000555448"/>
    </source>
</evidence>
<dbReference type="AlphaFoldDB" id="A0A7W7NZ50"/>
<reference evidence="2 3" key="1">
    <citation type="submission" date="2020-08" db="EMBL/GenBank/DDBJ databases">
        <title>Functional genomics of gut bacteria from endangered species of beetles.</title>
        <authorList>
            <person name="Carlos-Shanley C."/>
        </authorList>
    </citation>
    <scope>NUCLEOTIDE SEQUENCE [LARGE SCALE GENOMIC DNA]</scope>
    <source>
        <strain evidence="2 3">S00245</strain>
    </source>
</reference>